<evidence type="ECO:0000313" key="3">
    <source>
        <dbReference type="Proteomes" id="UP000489961"/>
    </source>
</evidence>
<evidence type="ECO:0000259" key="1">
    <source>
        <dbReference type="Pfam" id="PF13439"/>
    </source>
</evidence>
<dbReference type="InterPro" id="IPR050194">
    <property type="entry name" value="Glycosyltransferase_grp1"/>
</dbReference>
<sequence>MSKDVILDKYARLYEIPNQLSRIGHDVDCYCLSYQSHANGVWSECDEVKKLKWHSKSYIGLSKAFILSYPFYLLELLSKNKPDIIIAASDIPHIIMGEWLAKKLEIPFVADLYDNFEAYGQAKIPFMKFLFHRALSSAKLVSTTSYSLAEKIRKQYPDVLNVYPMPSVIDKKIFKSGDKTLARKKLSLPLNQPLIGTAGGLTKMKGIADLFGAWEILKKKNDQACLILAGPTEDSTKLPDDDRVIYLGLLPHHDVVTLFQALDVGVLCIPDDEFGQYCFPQKAYEMLACKLKIVSSAIGDMKFLLDQKPKQLYCTGDAQDLADKIIFQLESTQQQDLPILDWQDTLMGFDGYLKQLI</sequence>
<dbReference type="EMBL" id="CADDTS010000006">
    <property type="protein sequence ID" value="CAB1208088.1"/>
    <property type="molecule type" value="Genomic_DNA"/>
</dbReference>
<dbReference type="SUPFAM" id="SSF53756">
    <property type="entry name" value="UDP-Glycosyltransferase/glycogen phosphorylase"/>
    <property type="match status" value="1"/>
</dbReference>
<keyword evidence="2" id="KW-0808">Transferase</keyword>
<comment type="caution">
    <text evidence="2">The sequence shown here is derived from an EMBL/GenBank/DDBJ whole genome shotgun (WGS) entry which is preliminary data.</text>
</comment>
<keyword evidence="2" id="KW-0328">Glycosyltransferase</keyword>
<dbReference type="InterPro" id="IPR028098">
    <property type="entry name" value="Glyco_trans_4-like_N"/>
</dbReference>
<evidence type="ECO:0000313" key="2">
    <source>
        <dbReference type="EMBL" id="CAB1208088.1"/>
    </source>
</evidence>
<dbReference type="AlphaFoldDB" id="A0A811G7P7"/>
<dbReference type="GO" id="GO:0016757">
    <property type="term" value="F:glycosyltransferase activity"/>
    <property type="evidence" value="ECO:0007669"/>
    <property type="project" value="UniProtKB-KW"/>
</dbReference>
<dbReference type="Proteomes" id="UP000489961">
    <property type="component" value="Unassembled WGS sequence"/>
</dbReference>
<dbReference type="EC" id="2.4.-.-" evidence="2"/>
<dbReference type="Pfam" id="PF13692">
    <property type="entry name" value="Glyco_trans_1_4"/>
    <property type="match status" value="1"/>
</dbReference>
<reference evidence="2 3" key="1">
    <citation type="submission" date="2020-02" db="EMBL/GenBank/DDBJ databases">
        <authorList>
            <person name="Chaudhuri R."/>
        </authorList>
    </citation>
    <scope>NUCLEOTIDE SEQUENCE [LARGE SCALE GENOMIC DNA]</scope>
    <source>
        <strain evidence="2">SFB21</strain>
    </source>
</reference>
<organism evidence="2 3">
    <name type="scientific">Acinetobacter bouvetii</name>
    <dbReference type="NCBI Taxonomy" id="202951"/>
    <lineage>
        <taxon>Bacteria</taxon>
        <taxon>Pseudomonadati</taxon>
        <taxon>Pseudomonadota</taxon>
        <taxon>Gammaproteobacteria</taxon>
        <taxon>Moraxellales</taxon>
        <taxon>Moraxellaceae</taxon>
        <taxon>Acinetobacter</taxon>
    </lineage>
</organism>
<dbReference type="RefSeq" id="WP_254592177.1">
    <property type="nucleotide sequence ID" value="NZ_CADDTS010000006.1"/>
</dbReference>
<gene>
    <name evidence="2" type="primary">tuaC_1</name>
    <name evidence="2" type="ORF">SFB21_0293</name>
</gene>
<dbReference type="PANTHER" id="PTHR45947">
    <property type="entry name" value="SULFOQUINOVOSYL TRANSFERASE SQD2"/>
    <property type="match status" value="1"/>
</dbReference>
<dbReference type="Pfam" id="PF13439">
    <property type="entry name" value="Glyco_transf_4"/>
    <property type="match status" value="1"/>
</dbReference>
<proteinExistence type="predicted"/>
<name>A0A811G7P7_9GAMM</name>
<dbReference type="PANTHER" id="PTHR45947:SF3">
    <property type="entry name" value="SULFOQUINOVOSYL TRANSFERASE SQD2"/>
    <property type="match status" value="1"/>
</dbReference>
<protein>
    <submittedName>
        <fullName evidence="2">Teichuronic acid biosynthesis glycosyltransferase TuaC</fullName>
        <ecNumber evidence="2">2.4.-.-</ecNumber>
    </submittedName>
</protein>
<feature type="domain" description="Glycosyltransferase subfamily 4-like N-terminal" evidence="1">
    <location>
        <begin position="14"/>
        <end position="157"/>
    </location>
</feature>
<accession>A0A811G7P7</accession>
<dbReference type="Gene3D" id="3.40.50.2000">
    <property type="entry name" value="Glycogen Phosphorylase B"/>
    <property type="match status" value="2"/>
</dbReference>